<keyword evidence="2" id="KW-1185">Reference proteome</keyword>
<evidence type="ECO:0000313" key="2">
    <source>
        <dbReference type="Proteomes" id="UP000531561"/>
    </source>
</evidence>
<dbReference type="RefSeq" id="XP_037196139.1">
    <property type="nucleotide sequence ID" value="XM_037331985.1"/>
</dbReference>
<dbReference type="Proteomes" id="UP000531561">
    <property type="component" value="Unassembled WGS sequence"/>
</dbReference>
<dbReference type="AlphaFoldDB" id="A0A8H6B0J4"/>
<sequence length="77" mass="8733">MNRTLSNVRSGYLRLHTEGGTVIRKQVQEWPPENAQSSPVPNPISFNSNSCVCGRRFQIYSCSTKAEWPSFPARKSF</sequence>
<proteinExistence type="predicted"/>
<reference evidence="1 2" key="1">
    <citation type="journal article" date="2020" name="Phytopathology">
        <title>A high-quality genome resource of Botrytis fragariae, a new and rapidly spreading fungal pathogen causing strawberry gray mold in the U.S.A.</title>
        <authorList>
            <person name="Wu Y."/>
            <person name="Saski C.A."/>
            <person name="Schnabel G."/>
            <person name="Xiao S."/>
            <person name="Hu M."/>
        </authorList>
    </citation>
    <scope>NUCLEOTIDE SEQUENCE [LARGE SCALE GENOMIC DNA]</scope>
    <source>
        <strain evidence="1 2">BVB16</strain>
    </source>
</reference>
<evidence type="ECO:0000313" key="1">
    <source>
        <dbReference type="EMBL" id="KAF5877193.1"/>
    </source>
</evidence>
<gene>
    <name evidence="1" type="ORF">Bfra_001556</name>
</gene>
<dbReference type="GeneID" id="59255677"/>
<protein>
    <submittedName>
        <fullName evidence="1">Uncharacterized protein</fullName>
    </submittedName>
</protein>
<name>A0A8H6B0J4_9HELO</name>
<comment type="caution">
    <text evidence="1">The sequence shown here is derived from an EMBL/GenBank/DDBJ whole genome shotgun (WGS) entry which is preliminary data.</text>
</comment>
<accession>A0A8H6B0J4</accession>
<dbReference type="EMBL" id="JABFCT010000003">
    <property type="protein sequence ID" value="KAF5877193.1"/>
    <property type="molecule type" value="Genomic_DNA"/>
</dbReference>
<organism evidence="1 2">
    <name type="scientific">Botrytis fragariae</name>
    <dbReference type="NCBI Taxonomy" id="1964551"/>
    <lineage>
        <taxon>Eukaryota</taxon>
        <taxon>Fungi</taxon>
        <taxon>Dikarya</taxon>
        <taxon>Ascomycota</taxon>
        <taxon>Pezizomycotina</taxon>
        <taxon>Leotiomycetes</taxon>
        <taxon>Helotiales</taxon>
        <taxon>Sclerotiniaceae</taxon>
        <taxon>Botrytis</taxon>
    </lineage>
</organism>